<dbReference type="PANTHER" id="PTHR38149">
    <property type="entry name" value="ATPASE"/>
    <property type="match status" value="1"/>
</dbReference>
<dbReference type="SUPFAM" id="SSF52540">
    <property type="entry name" value="P-loop containing nucleoside triphosphate hydrolases"/>
    <property type="match status" value="1"/>
</dbReference>
<dbReference type="InterPro" id="IPR019195">
    <property type="entry name" value="ABC_ATPase_put"/>
</dbReference>
<organism evidence="5">
    <name type="scientific">marine metagenome</name>
    <dbReference type="NCBI Taxonomy" id="408172"/>
    <lineage>
        <taxon>unclassified sequences</taxon>
        <taxon>metagenomes</taxon>
        <taxon>ecological metagenomes</taxon>
    </lineage>
</organism>
<evidence type="ECO:0000259" key="2">
    <source>
        <dbReference type="Pfam" id="PF09818"/>
    </source>
</evidence>
<sequence length="593" mass="63008">MNTVDTLVDFLNEIDGQGYKAYKGLRGTWSFPDFTLHVDHVQGDPFAEPSRVRVTLPAEMAALEDDVLTSWSRRLGVASLLAKRFAGTAQATVVRRGSGKSGLIEIEAPGQEVMAQTAVMVGEDGTVEARFRIGLPARGRRACGPAAVALLTTDVLAVVNQSLRAGSVGHEDIRRHALTNEDASALRAELTVRSWVAFVAHGARLARKSGVDDRPLLGEGAIPFSTPAGLTAEVDLPNAGKVNGMAIPRGVTLIVGGGYHGKSTLLRAIERGVYNHCYGDGREFVVTDPSAVKIRAEDGRSVAGVDISAFIGTLPQGQATRAFSTPNASGSTSQAAGIVEAIEAGATALLVDEDTAATNFMIRDRRMQTLIPKEGEPITPLVDQVRSLWETWGVSCVIVLGGSGDYLDVADTVVAMNEFRPADVTADSRRIASELPTGRRDEAPRPIGAFGTRLPDPTSVDPSTPRREAEIKVFKEQSLVFGTETIALSAVAQLVSRAQTLAVGRGLLLARTRFMDGQRSVSEILNLVAQTIEEGGLDVLDDRLVGDLAQFRPMELAAALNRLRTLEVSSEEVGPPEAATTDAMHKDATGAGF</sequence>
<dbReference type="AlphaFoldDB" id="A0A381Q4J0"/>
<feature type="compositionally biased region" description="Basic and acidic residues" evidence="1">
    <location>
        <begin position="430"/>
        <end position="444"/>
    </location>
</feature>
<evidence type="ECO:0008006" key="6">
    <source>
        <dbReference type="Google" id="ProtNLM"/>
    </source>
</evidence>
<evidence type="ECO:0000259" key="4">
    <source>
        <dbReference type="Pfam" id="PF21117"/>
    </source>
</evidence>
<reference evidence="5" key="1">
    <citation type="submission" date="2018-05" db="EMBL/GenBank/DDBJ databases">
        <authorList>
            <person name="Lanie J.A."/>
            <person name="Ng W.-L."/>
            <person name="Kazmierczak K.M."/>
            <person name="Andrzejewski T.M."/>
            <person name="Davidsen T.M."/>
            <person name="Wayne K.J."/>
            <person name="Tettelin H."/>
            <person name="Glass J.I."/>
            <person name="Rusch D."/>
            <person name="Podicherti R."/>
            <person name="Tsui H.-C.T."/>
            <person name="Winkler M.E."/>
        </authorList>
    </citation>
    <scope>NUCLEOTIDE SEQUENCE</scope>
</reference>
<feature type="domain" description="MRB1590-like C-terminal" evidence="4">
    <location>
        <begin position="474"/>
        <end position="568"/>
    </location>
</feature>
<dbReference type="InterPro" id="IPR046834">
    <property type="entry name" value="ABC_ATPase_C"/>
</dbReference>
<dbReference type="InterPro" id="IPR049069">
    <property type="entry name" value="MRB1590-like_C"/>
</dbReference>
<feature type="domain" description="ATPase of the ABC class C-terminal" evidence="2">
    <location>
        <begin position="171"/>
        <end position="447"/>
    </location>
</feature>
<accession>A0A381Q4J0</accession>
<dbReference type="Pfam" id="PF09818">
    <property type="entry name" value="ABC_ATPase"/>
    <property type="match status" value="1"/>
</dbReference>
<feature type="domain" description="ATPase of the ABC class N-terminal" evidence="3">
    <location>
        <begin position="5"/>
        <end position="163"/>
    </location>
</feature>
<evidence type="ECO:0000256" key="1">
    <source>
        <dbReference type="SAM" id="MobiDB-lite"/>
    </source>
</evidence>
<dbReference type="Pfam" id="PF21117">
    <property type="entry name" value="MRB1590_C"/>
    <property type="match status" value="1"/>
</dbReference>
<dbReference type="InterPro" id="IPR046833">
    <property type="entry name" value="ABC_N"/>
</dbReference>
<dbReference type="PANTHER" id="PTHR38149:SF1">
    <property type="entry name" value="ATPASE"/>
    <property type="match status" value="1"/>
</dbReference>
<dbReference type="Pfam" id="PF20446">
    <property type="entry name" value="ABC_N"/>
    <property type="match status" value="1"/>
</dbReference>
<feature type="compositionally biased region" description="Basic and acidic residues" evidence="1">
    <location>
        <begin position="583"/>
        <end position="593"/>
    </location>
</feature>
<protein>
    <recommendedName>
        <fullName evidence="6">ATPase</fullName>
    </recommendedName>
</protein>
<feature type="region of interest" description="Disordered" evidence="1">
    <location>
        <begin position="569"/>
        <end position="593"/>
    </location>
</feature>
<evidence type="ECO:0000259" key="3">
    <source>
        <dbReference type="Pfam" id="PF20446"/>
    </source>
</evidence>
<gene>
    <name evidence="5" type="ORF">METZ01_LOCUS26093</name>
</gene>
<name>A0A381Q4J0_9ZZZZ</name>
<feature type="region of interest" description="Disordered" evidence="1">
    <location>
        <begin position="430"/>
        <end position="464"/>
    </location>
</feature>
<evidence type="ECO:0000313" key="5">
    <source>
        <dbReference type="EMBL" id="SUZ73239.1"/>
    </source>
</evidence>
<proteinExistence type="predicted"/>
<dbReference type="InterPro" id="IPR027417">
    <property type="entry name" value="P-loop_NTPase"/>
</dbReference>
<dbReference type="EMBL" id="UINC01001172">
    <property type="protein sequence ID" value="SUZ73239.1"/>
    <property type="molecule type" value="Genomic_DNA"/>
</dbReference>